<keyword evidence="5" id="KW-0472">Membrane</keyword>
<dbReference type="GO" id="GO:0030132">
    <property type="term" value="C:clathrin coat of coated pit"/>
    <property type="evidence" value="ECO:0007669"/>
    <property type="project" value="InterPro"/>
</dbReference>
<evidence type="ECO:0000256" key="4">
    <source>
        <dbReference type="ARBA" id="ARBA00005263"/>
    </source>
</evidence>
<proteinExistence type="inferred from homology"/>
<comment type="function">
    <text evidence="1">Clathrin is the major protein of the polyhedral coat of coated pits and vesicles.</text>
</comment>
<reference evidence="9" key="2">
    <citation type="submission" date="2019-07" db="EMBL/GenBank/DDBJ databases">
        <authorList>
            <person name="Yang Y."/>
            <person name="Bocs S."/>
            <person name="Baudouin L."/>
        </authorList>
    </citation>
    <scope>NUCLEOTIDE SEQUENCE</scope>
    <source>
        <tissue evidence="9">Spear leaf of Hainan Tall coconut</tissue>
    </source>
</reference>
<sequence>MLAFSRQSREAKFHAAAEKNYRRQLQSSSLVRCQRGEEKKGKKAEKKQSVLTIQRPNPGKPADLSRMRRILLELKHYPPDPHMKSVLAAAPTMHSNDATTKQPREAPSATPRAAAFAATSEAVAAA</sequence>
<evidence type="ECO:0000313" key="9">
    <source>
        <dbReference type="EMBL" id="KAG1337725.1"/>
    </source>
</evidence>
<gene>
    <name evidence="9" type="ORF">COCNU_04G000310</name>
</gene>
<dbReference type="GO" id="GO:0032050">
    <property type="term" value="F:clathrin heavy chain binding"/>
    <property type="evidence" value="ECO:0007669"/>
    <property type="project" value="TreeGrafter"/>
</dbReference>
<dbReference type="EMBL" id="CM017875">
    <property type="protein sequence ID" value="KAG1337725.1"/>
    <property type="molecule type" value="Genomic_DNA"/>
</dbReference>
<dbReference type="Proteomes" id="UP000797356">
    <property type="component" value="Chromosome 4"/>
</dbReference>
<dbReference type="InterPro" id="IPR000996">
    <property type="entry name" value="Clathrin_L-chain"/>
</dbReference>
<feature type="compositionally biased region" description="Low complexity" evidence="8">
    <location>
        <begin position="105"/>
        <end position="126"/>
    </location>
</feature>
<comment type="subcellular location">
    <subcellularLocation>
        <location evidence="2">Cytoplasmic vesicle membrane</location>
        <topology evidence="2">Peripheral membrane protein</topology>
        <orientation evidence="2">Cytoplasmic side</orientation>
    </subcellularLocation>
    <subcellularLocation>
        <location evidence="3">Membrane</location>
        <location evidence="3">Coated pit</location>
        <topology evidence="3">Peripheral membrane protein</topology>
        <orientation evidence="3">Cytoplasmic side</orientation>
    </subcellularLocation>
</comment>
<reference evidence="9" key="1">
    <citation type="journal article" date="2017" name="Gigascience">
        <title>The genome draft of coconut (Cocos nucifera).</title>
        <authorList>
            <person name="Xiao Y."/>
            <person name="Xu P."/>
            <person name="Fan H."/>
            <person name="Baudouin L."/>
            <person name="Xia W."/>
            <person name="Bocs S."/>
            <person name="Xu J."/>
            <person name="Li Q."/>
            <person name="Guo A."/>
            <person name="Zhou L."/>
            <person name="Li J."/>
            <person name="Wu Y."/>
            <person name="Ma Z."/>
            <person name="Armero A."/>
            <person name="Issali A.E."/>
            <person name="Liu N."/>
            <person name="Peng M."/>
            <person name="Yang Y."/>
        </authorList>
    </citation>
    <scope>NUCLEOTIDE SEQUENCE</scope>
    <source>
        <tissue evidence="9">Spear leaf of Hainan Tall coconut</tissue>
    </source>
</reference>
<feature type="region of interest" description="Disordered" evidence="8">
    <location>
        <begin position="93"/>
        <end position="126"/>
    </location>
</feature>
<dbReference type="GO" id="GO:0005198">
    <property type="term" value="F:structural molecule activity"/>
    <property type="evidence" value="ECO:0007669"/>
    <property type="project" value="InterPro"/>
</dbReference>
<evidence type="ECO:0000256" key="6">
    <source>
        <dbReference type="ARBA" id="ARBA00023176"/>
    </source>
</evidence>
<accession>A0A8K0I4C4</accession>
<comment type="caution">
    <text evidence="9">The sequence shown here is derived from an EMBL/GenBank/DDBJ whole genome shotgun (WGS) entry which is preliminary data.</text>
</comment>
<dbReference type="GO" id="GO:0072583">
    <property type="term" value="P:clathrin-dependent endocytosis"/>
    <property type="evidence" value="ECO:0007669"/>
    <property type="project" value="TreeGrafter"/>
</dbReference>
<keyword evidence="10" id="KW-1185">Reference proteome</keyword>
<keyword evidence="7" id="KW-0968">Cytoplasmic vesicle</keyword>
<evidence type="ECO:0000313" key="10">
    <source>
        <dbReference type="Proteomes" id="UP000797356"/>
    </source>
</evidence>
<comment type="similarity">
    <text evidence="4">Belongs to the clathrin light chain family.</text>
</comment>
<dbReference type="AlphaFoldDB" id="A0A8K0I4C4"/>
<feature type="region of interest" description="Disordered" evidence="8">
    <location>
        <begin position="18"/>
        <end position="65"/>
    </location>
</feature>
<keyword evidence="6" id="KW-0168">Coated pit</keyword>
<evidence type="ECO:0000256" key="8">
    <source>
        <dbReference type="SAM" id="MobiDB-lite"/>
    </source>
</evidence>
<organism evidence="9 10">
    <name type="scientific">Cocos nucifera</name>
    <name type="common">Coconut palm</name>
    <dbReference type="NCBI Taxonomy" id="13894"/>
    <lineage>
        <taxon>Eukaryota</taxon>
        <taxon>Viridiplantae</taxon>
        <taxon>Streptophyta</taxon>
        <taxon>Embryophyta</taxon>
        <taxon>Tracheophyta</taxon>
        <taxon>Spermatophyta</taxon>
        <taxon>Magnoliopsida</taxon>
        <taxon>Liliopsida</taxon>
        <taxon>Arecaceae</taxon>
        <taxon>Arecoideae</taxon>
        <taxon>Cocoseae</taxon>
        <taxon>Attaleinae</taxon>
        <taxon>Cocos</taxon>
    </lineage>
</organism>
<evidence type="ECO:0000256" key="7">
    <source>
        <dbReference type="ARBA" id="ARBA00023329"/>
    </source>
</evidence>
<dbReference type="PANTHER" id="PTHR10639">
    <property type="entry name" value="CLATHRIN LIGHT CHAIN"/>
    <property type="match status" value="1"/>
</dbReference>
<dbReference type="PANTHER" id="PTHR10639:SF24">
    <property type="entry name" value="CLATHRIN LIGHT CHAIN 3"/>
    <property type="match status" value="1"/>
</dbReference>
<dbReference type="GO" id="GO:0030130">
    <property type="term" value="C:clathrin coat of trans-Golgi network vesicle"/>
    <property type="evidence" value="ECO:0007669"/>
    <property type="project" value="InterPro"/>
</dbReference>
<dbReference type="GO" id="GO:0006886">
    <property type="term" value="P:intracellular protein transport"/>
    <property type="evidence" value="ECO:0007669"/>
    <property type="project" value="InterPro"/>
</dbReference>
<evidence type="ECO:0000256" key="1">
    <source>
        <dbReference type="ARBA" id="ARBA00003913"/>
    </source>
</evidence>
<protein>
    <submittedName>
        <fullName evidence="9">Putative Clathrin light chain 2</fullName>
    </submittedName>
</protein>
<dbReference type="OrthoDB" id="782264at2759"/>
<evidence type="ECO:0000256" key="3">
    <source>
        <dbReference type="ARBA" id="ARBA00004277"/>
    </source>
</evidence>
<evidence type="ECO:0000256" key="5">
    <source>
        <dbReference type="ARBA" id="ARBA00023136"/>
    </source>
</evidence>
<name>A0A8K0I4C4_COCNU</name>
<evidence type="ECO:0000256" key="2">
    <source>
        <dbReference type="ARBA" id="ARBA00004180"/>
    </source>
</evidence>